<keyword evidence="2" id="KW-1185">Reference proteome</keyword>
<evidence type="ECO:0000313" key="2">
    <source>
        <dbReference type="Proteomes" id="UP000004892"/>
    </source>
</evidence>
<reference evidence="1 2" key="1">
    <citation type="submission" date="2012-01" db="EMBL/GenBank/DDBJ databases">
        <title>The Genome Sequence of Odoribacter laneus YIT 12061.</title>
        <authorList>
            <consortium name="The Broad Institute Genome Sequencing Platform"/>
            <person name="Earl A."/>
            <person name="Ward D."/>
            <person name="Feldgarden M."/>
            <person name="Gevers D."/>
            <person name="Morotomi M."/>
            <person name="Young S.K."/>
            <person name="Zeng Q."/>
            <person name="Gargeya S."/>
            <person name="Fitzgerald M."/>
            <person name="Haas B."/>
            <person name="Abouelleil A."/>
            <person name="Alvarado L."/>
            <person name="Arachchi H.M."/>
            <person name="Berlin A."/>
            <person name="Chapman S.B."/>
            <person name="Gearin G."/>
            <person name="Goldberg J."/>
            <person name="Griggs A."/>
            <person name="Gujja S."/>
            <person name="Hansen M."/>
            <person name="Heiman D."/>
            <person name="Howarth C."/>
            <person name="Larimer J."/>
            <person name="Lui A."/>
            <person name="MacDonald P.J.P."/>
            <person name="McCowen C."/>
            <person name="Montmayeur A."/>
            <person name="Murphy C."/>
            <person name="Neiman D."/>
            <person name="Pearson M."/>
            <person name="Priest M."/>
            <person name="Roberts A."/>
            <person name="Saif S."/>
            <person name="Shea T."/>
            <person name="Sisk P."/>
            <person name="Stolte C."/>
            <person name="Sykes S."/>
            <person name="Wortman J."/>
            <person name="Nusbaum C."/>
            <person name="Birren B."/>
        </authorList>
    </citation>
    <scope>NUCLEOTIDE SEQUENCE [LARGE SCALE GENOMIC DNA]</scope>
    <source>
        <strain evidence="1 2">YIT 12061</strain>
    </source>
</reference>
<gene>
    <name evidence="1" type="ORF">HMPREF9449_01616</name>
</gene>
<dbReference type="AlphaFoldDB" id="H1DH80"/>
<dbReference type="Proteomes" id="UP000004892">
    <property type="component" value="Unassembled WGS sequence"/>
</dbReference>
<proteinExistence type="predicted"/>
<dbReference type="HOGENOM" id="CLU_083598_1_0_10"/>
<protein>
    <submittedName>
        <fullName evidence="1">Uncharacterized protein</fullName>
    </submittedName>
</protein>
<dbReference type="EMBL" id="ADMC01000022">
    <property type="protein sequence ID" value="EHP47763.1"/>
    <property type="molecule type" value="Genomic_DNA"/>
</dbReference>
<evidence type="ECO:0000313" key="1">
    <source>
        <dbReference type="EMBL" id="EHP47763.1"/>
    </source>
</evidence>
<dbReference type="eggNOG" id="ENOG5030JYP">
    <property type="taxonomic scope" value="Bacteria"/>
</dbReference>
<comment type="caution">
    <text evidence="1">The sequence shown here is derived from an EMBL/GenBank/DDBJ whole genome shotgun (WGS) entry which is preliminary data.</text>
</comment>
<dbReference type="PATRIC" id="fig|742817.3.peg.1722"/>
<organism evidence="1 2">
    <name type="scientific">Odoribacter laneus YIT 12061</name>
    <dbReference type="NCBI Taxonomy" id="742817"/>
    <lineage>
        <taxon>Bacteria</taxon>
        <taxon>Pseudomonadati</taxon>
        <taxon>Bacteroidota</taxon>
        <taxon>Bacteroidia</taxon>
        <taxon>Bacteroidales</taxon>
        <taxon>Odoribacteraceae</taxon>
        <taxon>Odoribacter</taxon>
    </lineage>
</organism>
<accession>H1DH80</accession>
<name>H1DH80_9BACT</name>
<sequence length="213" mass="25563">MSEIYFNFVRIIWNTKHKNETRVYSYLRERLKHAVRFRHKRGFGVHSPFMFNLILNIIRDKGKKFIYPERAERQPGIRYREKKFYRLLYRMANYLEAQHVLCFSAKPENVFLYLSEVGEGTKIVKNEPGQLAEADFIYIGRDARRVLQGIPLCLDEERQSRICLVISDIYKNSFNAYLWQQAARKATVTIDMMWYGILLYDKKLQKGRYNLII</sequence>
<dbReference type="STRING" id="742817.HMPREF9449_01616"/>